<dbReference type="KEGG" id="dmm:dnm_020590"/>
<gene>
    <name evidence="2" type="ORF">dnm_020590</name>
</gene>
<proteinExistence type="predicted"/>
<accession>A0A975BIG5</accession>
<reference evidence="2" key="1">
    <citation type="journal article" date="2021" name="Microb. Physiol.">
        <title>Proteogenomic Insights into the Physiology of Marine, Sulfate-Reducing, Filamentous Desulfonema limicola and Desulfonema magnum.</title>
        <authorList>
            <person name="Schnaars V."/>
            <person name="Wohlbrand L."/>
            <person name="Scheve S."/>
            <person name="Hinrichs C."/>
            <person name="Reinhardt R."/>
            <person name="Rabus R."/>
        </authorList>
    </citation>
    <scope>NUCLEOTIDE SEQUENCE</scope>
    <source>
        <strain evidence="2">4be13</strain>
    </source>
</reference>
<dbReference type="AlphaFoldDB" id="A0A975BIG5"/>
<keyword evidence="3" id="KW-1185">Reference proteome</keyword>
<dbReference type="Proteomes" id="UP000663722">
    <property type="component" value="Chromosome"/>
</dbReference>
<evidence type="ECO:0000313" key="2">
    <source>
        <dbReference type="EMBL" id="QTA86041.1"/>
    </source>
</evidence>
<evidence type="ECO:0000256" key="1">
    <source>
        <dbReference type="SAM" id="MobiDB-lite"/>
    </source>
</evidence>
<organism evidence="2 3">
    <name type="scientific">Desulfonema magnum</name>
    <dbReference type="NCBI Taxonomy" id="45655"/>
    <lineage>
        <taxon>Bacteria</taxon>
        <taxon>Pseudomonadati</taxon>
        <taxon>Thermodesulfobacteriota</taxon>
        <taxon>Desulfobacteria</taxon>
        <taxon>Desulfobacterales</taxon>
        <taxon>Desulfococcaceae</taxon>
        <taxon>Desulfonema</taxon>
    </lineage>
</organism>
<name>A0A975BIG5_9BACT</name>
<protein>
    <submittedName>
        <fullName evidence="2">Uncharacterized protein</fullName>
    </submittedName>
</protein>
<sequence>MEIFVSSETAVFSGMPARRFVKTENRRQISEIGANFSRGRKTEYFGRGCKPRPAKTPRPAKN</sequence>
<feature type="compositionally biased region" description="Basic residues" evidence="1">
    <location>
        <begin position="49"/>
        <end position="62"/>
    </location>
</feature>
<dbReference type="EMBL" id="CP061800">
    <property type="protein sequence ID" value="QTA86041.1"/>
    <property type="molecule type" value="Genomic_DNA"/>
</dbReference>
<evidence type="ECO:0000313" key="3">
    <source>
        <dbReference type="Proteomes" id="UP000663722"/>
    </source>
</evidence>
<feature type="region of interest" description="Disordered" evidence="1">
    <location>
        <begin position="42"/>
        <end position="62"/>
    </location>
</feature>